<dbReference type="SUPFAM" id="SSF51735">
    <property type="entry name" value="NAD(P)-binding Rossmann-fold domains"/>
    <property type="match status" value="1"/>
</dbReference>
<dbReference type="RefSeq" id="WP_118160567.1">
    <property type="nucleotide sequence ID" value="NZ_JADNDE010000035.1"/>
</dbReference>
<dbReference type="InterPro" id="IPR036291">
    <property type="entry name" value="NAD(P)-bd_dom_sf"/>
</dbReference>
<dbReference type="PROSITE" id="PS51462">
    <property type="entry name" value="NUDIX"/>
    <property type="match status" value="1"/>
</dbReference>
<proteinExistence type="inferred from homology"/>
<evidence type="ECO:0000256" key="1">
    <source>
        <dbReference type="ARBA" id="ARBA00007122"/>
    </source>
</evidence>
<dbReference type="GO" id="GO:0005829">
    <property type="term" value="C:cytosol"/>
    <property type="evidence" value="ECO:0007669"/>
    <property type="project" value="TreeGrafter"/>
</dbReference>
<dbReference type="InterPro" id="IPR015878">
    <property type="entry name" value="Ado_hCys_hydrolase_NAD-bd"/>
</dbReference>
<dbReference type="Proteomes" id="UP000284243">
    <property type="component" value="Unassembled WGS sequence"/>
</dbReference>
<dbReference type="InterPro" id="IPR000086">
    <property type="entry name" value="NUDIX_hydrolase_dom"/>
</dbReference>
<sequence>METSENIKSYYQDYISIYKDETDRLKQFKTFIDKTESDQLFDRKNFVGHITGSAIIFDYKNSKVLLIKHIILQRWLQPGGHIEKTDVSILDGVYREILEETSIAKDDLMLISPIFGKKFPIDIDSHPIPENPAKHEKQHFHHDLRYFFIYKGEKITEESENLKWSDVSGLSSQVTFLKLVKKIWDLLDIDLNTRLFYENIISKARTTGENYIAVVVSHIIPDTVHYLRAIDTIFPIQTIVPKPNSINEKTYTIVQKDFKISHVCREDMAQDTGNEVIKILENTDEKILLFDIGGYFAHIHETWPVTILERIALIIEDTENGYQKYEHVIEDSERKKQNYPFKVVSVARSPLKENEDFLVGQSVFFSADALMREDGKLIQYLKCGILGYGKIGRSIASHLLQRGVKPAVYDTNPLKRVSAFNELNRIPDRDSIIKESDILFSATGNKALKIEDFRELKNGCYIFSVTSSDDELELEFTGEYEKQEVRKHIFKYSNENMNYFFLVNDGNAVNFIYNAVMGDFIHLVRAEMILAINGLPGYAPGKISTVPTDIRENIAESWLKVFEP</sequence>
<comment type="similarity">
    <text evidence="1">Belongs to the adenosylhomocysteinase family.</text>
</comment>
<dbReference type="CDD" id="cd03674">
    <property type="entry name" value="NUDIX_Hydrolase"/>
    <property type="match status" value="1"/>
</dbReference>
<name>A0A412TN59_9BACT</name>
<dbReference type="Gene3D" id="3.90.79.10">
    <property type="entry name" value="Nucleoside Triphosphate Pyrophosphohydrolase"/>
    <property type="match status" value="1"/>
</dbReference>
<dbReference type="SMART" id="SM00997">
    <property type="entry name" value="AdoHcyase_NAD"/>
    <property type="match status" value="1"/>
</dbReference>
<dbReference type="InterPro" id="IPR000043">
    <property type="entry name" value="Adenosylhomocysteinase-like"/>
</dbReference>
<gene>
    <name evidence="3" type="ORF">DWW57_12875</name>
</gene>
<dbReference type="GO" id="GO:0033353">
    <property type="term" value="P:S-adenosylmethionine cycle"/>
    <property type="evidence" value="ECO:0007669"/>
    <property type="project" value="TreeGrafter"/>
</dbReference>
<reference evidence="3 4" key="1">
    <citation type="submission" date="2018-08" db="EMBL/GenBank/DDBJ databases">
        <title>A genome reference for cultivated species of the human gut microbiota.</title>
        <authorList>
            <person name="Zou Y."/>
            <person name="Xue W."/>
            <person name="Luo G."/>
        </authorList>
    </citation>
    <scope>NUCLEOTIDE SEQUENCE [LARGE SCALE GENOMIC DNA]</scope>
    <source>
        <strain evidence="3 4">AF16-14</strain>
    </source>
</reference>
<dbReference type="Pfam" id="PF00670">
    <property type="entry name" value="AdoHcyase_NAD"/>
    <property type="match status" value="1"/>
</dbReference>
<dbReference type="EMBL" id="QRYC01000019">
    <property type="protein sequence ID" value="RGU55252.1"/>
    <property type="molecule type" value="Genomic_DNA"/>
</dbReference>
<dbReference type="InterPro" id="IPR015797">
    <property type="entry name" value="NUDIX_hydrolase-like_dom_sf"/>
</dbReference>
<organism evidence="3 4">
    <name type="scientific">Odoribacter splanchnicus</name>
    <dbReference type="NCBI Taxonomy" id="28118"/>
    <lineage>
        <taxon>Bacteria</taxon>
        <taxon>Pseudomonadati</taxon>
        <taxon>Bacteroidota</taxon>
        <taxon>Bacteroidia</taxon>
        <taxon>Bacteroidales</taxon>
        <taxon>Odoribacteraceae</taxon>
        <taxon>Odoribacter</taxon>
    </lineage>
</organism>
<evidence type="ECO:0000259" key="2">
    <source>
        <dbReference type="PROSITE" id="PS51462"/>
    </source>
</evidence>
<accession>A0A412TN59</accession>
<dbReference type="AlphaFoldDB" id="A0A412TN59"/>
<dbReference type="SUPFAM" id="SSF55811">
    <property type="entry name" value="Nudix"/>
    <property type="match status" value="1"/>
</dbReference>
<evidence type="ECO:0000313" key="3">
    <source>
        <dbReference type="EMBL" id="RGU55252.1"/>
    </source>
</evidence>
<dbReference type="Pfam" id="PF00293">
    <property type="entry name" value="NUDIX"/>
    <property type="match status" value="1"/>
</dbReference>
<feature type="domain" description="Nudix hydrolase" evidence="2">
    <location>
        <begin position="47"/>
        <end position="187"/>
    </location>
</feature>
<dbReference type="PANTHER" id="PTHR23420">
    <property type="entry name" value="ADENOSYLHOMOCYSTEINASE"/>
    <property type="match status" value="1"/>
</dbReference>
<evidence type="ECO:0000313" key="4">
    <source>
        <dbReference type="Proteomes" id="UP000284243"/>
    </source>
</evidence>
<dbReference type="PANTHER" id="PTHR23420:SF0">
    <property type="entry name" value="ADENOSYLHOMOCYSTEINASE"/>
    <property type="match status" value="1"/>
</dbReference>
<dbReference type="GO" id="GO:0004013">
    <property type="term" value="F:adenosylhomocysteinase activity"/>
    <property type="evidence" value="ECO:0007669"/>
    <property type="project" value="TreeGrafter"/>
</dbReference>
<protein>
    <submittedName>
        <fullName evidence="3">NUDIX domain-containing protein</fullName>
    </submittedName>
</protein>
<dbReference type="Gene3D" id="3.40.50.720">
    <property type="entry name" value="NAD(P)-binding Rossmann-like Domain"/>
    <property type="match status" value="1"/>
</dbReference>
<comment type="caution">
    <text evidence="3">The sequence shown here is derived from an EMBL/GenBank/DDBJ whole genome shotgun (WGS) entry which is preliminary data.</text>
</comment>